<dbReference type="SUPFAM" id="SSF54862">
    <property type="entry name" value="4Fe-4S ferredoxins"/>
    <property type="match status" value="1"/>
</dbReference>
<evidence type="ECO:0000313" key="3">
    <source>
        <dbReference type="Proteomes" id="UP000182975"/>
    </source>
</evidence>
<gene>
    <name evidence="2" type="ORF">SAMN02910314_01162</name>
</gene>
<dbReference type="PANTHER" id="PTHR43122">
    <property type="entry name" value="FERREDOXIN SUBUNIT OF PYRUVATE:FLAVODOXIN OXIDOREDUCTASE-RELATED"/>
    <property type="match status" value="1"/>
</dbReference>
<dbReference type="Proteomes" id="UP000182975">
    <property type="component" value="Unassembled WGS sequence"/>
</dbReference>
<dbReference type="PATRIC" id="fig|79604.3.peg.1235"/>
<dbReference type="STRING" id="79604.AAY81_06110"/>
<evidence type="ECO:0000313" key="2">
    <source>
        <dbReference type="EMBL" id="SEO77406.1"/>
    </source>
</evidence>
<feature type="domain" description="4Fe-4S ferredoxin-type" evidence="1">
    <location>
        <begin position="2"/>
        <end position="31"/>
    </location>
</feature>
<dbReference type="PROSITE" id="PS51379">
    <property type="entry name" value="4FE4S_FER_2"/>
    <property type="match status" value="2"/>
</dbReference>
<evidence type="ECO:0000259" key="1">
    <source>
        <dbReference type="PROSITE" id="PS51379"/>
    </source>
</evidence>
<sequence>MSRIIVDETYCKGCGLCVDACPLGIVELDTERINAKGYHPAHLVDEERCTACCSCATMCPDVAITVERF</sequence>
<dbReference type="Pfam" id="PF12838">
    <property type="entry name" value="Fer4_7"/>
    <property type="match status" value="1"/>
</dbReference>
<dbReference type="EMBL" id="FOEC01000006">
    <property type="protein sequence ID" value="SEO77406.1"/>
    <property type="molecule type" value="Genomic_DNA"/>
</dbReference>
<proteinExistence type="predicted"/>
<dbReference type="KEGG" id="ddt:AAY81_06110"/>
<dbReference type="InterPro" id="IPR017896">
    <property type="entry name" value="4Fe4S_Fe-S-bd"/>
</dbReference>
<organism evidence="2 3">
    <name type="scientific">Denitrobacterium detoxificans</name>
    <dbReference type="NCBI Taxonomy" id="79604"/>
    <lineage>
        <taxon>Bacteria</taxon>
        <taxon>Bacillati</taxon>
        <taxon>Actinomycetota</taxon>
        <taxon>Coriobacteriia</taxon>
        <taxon>Eggerthellales</taxon>
        <taxon>Eggerthellaceae</taxon>
        <taxon>Denitrobacterium</taxon>
    </lineage>
</organism>
<keyword evidence="3" id="KW-1185">Reference proteome</keyword>
<dbReference type="RefSeq" id="WP_066662693.1">
    <property type="nucleotide sequence ID" value="NZ_CP011402.1"/>
</dbReference>
<accession>A0A172RYF9</accession>
<dbReference type="OrthoDB" id="9770306at2"/>
<feature type="domain" description="4Fe-4S ferredoxin-type" evidence="1">
    <location>
        <begin position="40"/>
        <end position="69"/>
    </location>
</feature>
<protein>
    <submittedName>
        <fullName evidence="2">2-oxoglutarate ferredoxin oxidoreductase subunit delta</fullName>
    </submittedName>
</protein>
<name>A0A172RYF9_9ACTN</name>
<reference evidence="3" key="1">
    <citation type="submission" date="2016-10" db="EMBL/GenBank/DDBJ databases">
        <authorList>
            <person name="Varghese N."/>
        </authorList>
    </citation>
    <scope>NUCLEOTIDE SEQUENCE [LARGE SCALE GENOMIC DNA]</scope>
    <source>
        <strain evidence="3">DSM 21843</strain>
    </source>
</reference>
<dbReference type="Gene3D" id="3.30.70.20">
    <property type="match status" value="1"/>
</dbReference>
<dbReference type="PANTHER" id="PTHR43122:SF1">
    <property type="entry name" value="IRON-SULFUR-BINDING PROTEIN"/>
    <property type="match status" value="1"/>
</dbReference>
<dbReference type="AlphaFoldDB" id="A0A172RYF9"/>